<dbReference type="InterPro" id="IPR036259">
    <property type="entry name" value="MFS_trans_sf"/>
</dbReference>
<dbReference type="GO" id="GO:0005886">
    <property type="term" value="C:plasma membrane"/>
    <property type="evidence" value="ECO:0007669"/>
    <property type="project" value="UniProtKB-SubCell"/>
</dbReference>
<dbReference type="PANTHER" id="PTHR23517:SF3">
    <property type="entry name" value="INTEGRAL MEMBRANE TRANSPORT PROTEIN"/>
    <property type="match status" value="1"/>
</dbReference>
<dbReference type="PANTHER" id="PTHR23517">
    <property type="entry name" value="RESISTANCE PROTEIN MDTM, PUTATIVE-RELATED-RELATED"/>
    <property type="match status" value="1"/>
</dbReference>
<dbReference type="InterPro" id="IPR020846">
    <property type="entry name" value="MFS_dom"/>
</dbReference>
<feature type="transmembrane region" description="Helical" evidence="7">
    <location>
        <begin position="252"/>
        <end position="274"/>
    </location>
</feature>
<dbReference type="Gene3D" id="1.20.1250.20">
    <property type="entry name" value="MFS general substrate transporter like domains"/>
    <property type="match status" value="1"/>
</dbReference>
<reference evidence="9" key="1">
    <citation type="submission" date="2020-05" db="EMBL/GenBank/DDBJ databases">
        <authorList>
            <person name="Chiriac C."/>
            <person name="Salcher M."/>
            <person name="Ghai R."/>
            <person name="Kavagutti S V."/>
        </authorList>
    </citation>
    <scope>NUCLEOTIDE SEQUENCE</scope>
</reference>
<feature type="transmembrane region" description="Helical" evidence="7">
    <location>
        <begin position="103"/>
        <end position="126"/>
    </location>
</feature>
<dbReference type="PROSITE" id="PS50850">
    <property type="entry name" value="MFS"/>
    <property type="match status" value="1"/>
</dbReference>
<dbReference type="GO" id="GO:0022857">
    <property type="term" value="F:transmembrane transporter activity"/>
    <property type="evidence" value="ECO:0007669"/>
    <property type="project" value="InterPro"/>
</dbReference>
<dbReference type="InterPro" id="IPR001958">
    <property type="entry name" value="Tet-R_TetA/multi-R_MdtG-like"/>
</dbReference>
<dbReference type="Gene3D" id="1.20.1720.10">
    <property type="entry name" value="Multidrug resistance protein D"/>
    <property type="match status" value="1"/>
</dbReference>
<evidence type="ECO:0000256" key="2">
    <source>
        <dbReference type="ARBA" id="ARBA00022448"/>
    </source>
</evidence>
<gene>
    <name evidence="9" type="ORF">UFOPK3401_00541</name>
</gene>
<evidence type="ECO:0000256" key="7">
    <source>
        <dbReference type="SAM" id="Phobius"/>
    </source>
</evidence>
<keyword evidence="2" id="KW-0813">Transport</keyword>
<feature type="domain" description="Major facilitator superfamily (MFS) profile" evidence="8">
    <location>
        <begin position="13"/>
        <end position="397"/>
    </location>
</feature>
<sequence length="413" mass="42070">MRIRNPLSGLPREVGVLVVIAFLVALGFGIVAPAIPLFARQFGVSYFAVGAVVSAFAFMRFISALGAGTIVDRLGERVVLTAGVWIVAISSALAGLSKTYEQLLLLRGIGGVGSAMFTVSALGLLLRSAGGGERGRAAGVFQGGFLLGGISGPALGGLISAYSIRATFFIYAGMLIIAGTFAITALRNSPTARRDHTSHKDESERGLAPLMLALRNRSFVTALVINLGNGFSSFGLRAALVPLFVVEALNKGPVLAGIGFFVAAGIQAILLIPAGRISDERGRKPALIAGTSAVTLGMLVLALSHSPVVFLIAMAVLGIGSAFMGSAPAAVVGDVSPTRGGTVVAAFQMASDFGAITGPLIAGLLVAQAGYSVAFCAGATVAACGLLLALSMKETHARVLKKARLETDSTGEI</sequence>
<keyword evidence="5 7" id="KW-1133">Transmembrane helix</keyword>
<dbReference type="SUPFAM" id="SSF103473">
    <property type="entry name" value="MFS general substrate transporter"/>
    <property type="match status" value="1"/>
</dbReference>
<name>A0A6J7DBH2_9ZZZZ</name>
<feature type="transmembrane region" description="Helical" evidence="7">
    <location>
        <begin position="309"/>
        <end position="331"/>
    </location>
</feature>
<protein>
    <submittedName>
        <fullName evidence="9">Unannotated protein</fullName>
    </submittedName>
</protein>
<evidence type="ECO:0000256" key="1">
    <source>
        <dbReference type="ARBA" id="ARBA00004651"/>
    </source>
</evidence>
<comment type="subcellular location">
    <subcellularLocation>
        <location evidence="1">Cell membrane</location>
        <topology evidence="1">Multi-pass membrane protein</topology>
    </subcellularLocation>
</comment>
<feature type="transmembrane region" description="Helical" evidence="7">
    <location>
        <begin position="168"/>
        <end position="186"/>
    </location>
</feature>
<evidence type="ECO:0000256" key="4">
    <source>
        <dbReference type="ARBA" id="ARBA00022692"/>
    </source>
</evidence>
<evidence type="ECO:0000256" key="3">
    <source>
        <dbReference type="ARBA" id="ARBA00022475"/>
    </source>
</evidence>
<dbReference type="EMBL" id="CAFBLM010000017">
    <property type="protein sequence ID" value="CAB4866295.1"/>
    <property type="molecule type" value="Genomic_DNA"/>
</dbReference>
<feature type="transmembrane region" description="Helical" evidence="7">
    <location>
        <begin position="78"/>
        <end position="97"/>
    </location>
</feature>
<feature type="transmembrane region" description="Helical" evidence="7">
    <location>
        <begin position="219"/>
        <end position="240"/>
    </location>
</feature>
<dbReference type="CDD" id="cd17325">
    <property type="entry name" value="MFS_MdtG_SLC18_like"/>
    <property type="match status" value="1"/>
</dbReference>
<dbReference type="Pfam" id="PF07690">
    <property type="entry name" value="MFS_1"/>
    <property type="match status" value="1"/>
</dbReference>
<feature type="transmembrane region" description="Helical" evidence="7">
    <location>
        <begin position="371"/>
        <end position="392"/>
    </location>
</feature>
<keyword evidence="3" id="KW-1003">Cell membrane</keyword>
<keyword evidence="4 7" id="KW-0812">Transmembrane</keyword>
<dbReference type="AlphaFoldDB" id="A0A6J7DBH2"/>
<dbReference type="InterPro" id="IPR050171">
    <property type="entry name" value="MFS_Transporters"/>
</dbReference>
<evidence type="ECO:0000259" key="8">
    <source>
        <dbReference type="PROSITE" id="PS50850"/>
    </source>
</evidence>
<evidence type="ECO:0000256" key="5">
    <source>
        <dbReference type="ARBA" id="ARBA00022989"/>
    </source>
</evidence>
<evidence type="ECO:0000256" key="6">
    <source>
        <dbReference type="ARBA" id="ARBA00023136"/>
    </source>
</evidence>
<feature type="transmembrane region" description="Helical" evidence="7">
    <location>
        <begin position="14"/>
        <end position="38"/>
    </location>
</feature>
<evidence type="ECO:0000313" key="9">
    <source>
        <dbReference type="EMBL" id="CAB4866295.1"/>
    </source>
</evidence>
<accession>A0A6J7DBH2</accession>
<keyword evidence="6 7" id="KW-0472">Membrane</keyword>
<proteinExistence type="predicted"/>
<organism evidence="9">
    <name type="scientific">freshwater metagenome</name>
    <dbReference type="NCBI Taxonomy" id="449393"/>
    <lineage>
        <taxon>unclassified sequences</taxon>
        <taxon>metagenomes</taxon>
        <taxon>ecological metagenomes</taxon>
    </lineage>
</organism>
<dbReference type="InterPro" id="IPR011701">
    <property type="entry name" value="MFS"/>
</dbReference>
<feature type="transmembrane region" description="Helical" evidence="7">
    <location>
        <begin position="138"/>
        <end position="162"/>
    </location>
</feature>
<dbReference type="PRINTS" id="PR01035">
    <property type="entry name" value="TCRTETA"/>
</dbReference>
<feature type="transmembrane region" description="Helical" evidence="7">
    <location>
        <begin position="44"/>
        <end position="66"/>
    </location>
</feature>
<feature type="transmembrane region" description="Helical" evidence="7">
    <location>
        <begin position="286"/>
        <end position="303"/>
    </location>
</feature>